<dbReference type="PANTHER" id="PTHR30383:SF27">
    <property type="entry name" value="SPORE GERMINATION LIPASE LIPC"/>
    <property type="match status" value="1"/>
</dbReference>
<evidence type="ECO:0000259" key="1">
    <source>
        <dbReference type="Pfam" id="PF13472"/>
    </source>
</evidence>
<accession>A0A4R2B9D1</accession>
<reference evidence="2 3" key="1">
    <citation type="journal article" date="2015" name="Stand. Genomic Sci.">
        <title>Genomic Encyclopedia of Bacterial and Archaeal Type Strains, Phase III: the genomes of soil and plant-associated and newly described type strains.</title>
        <authorList>
            <person name="Whitman W.B."/>
            <person name="Woyke T."/>
            <person name="Klenk H.P."/>
            <person name="Zhou Y."/>
            <person name="Lilburn T.G."/>
            <person name="Beck B.J."/>
            <person name="De Vos P."/>
            <person name="Vandamme P."/>
            <person name="Eisen J.A."/>
            <person name="Garrity G."/>
            <person name="Hugenholtz P."/>
            <person name="Kyrpides N.C."/>
        </authorList>
    </citation>
    <scope>NUCLEOTIDE SEQUENCE [LARGE SCALE GENOMIC DNA]</scope>
    <source>
        <strain evidence="2 3">CV53</strain>
    </source>
</reference>
<gene>
    <name evidence="2" type="ORF">EV146_109306</name>
</gene>
<dbReference type="AlphaFoldDB" id="A0A4R2B9D1"/>
<sequence length="278" mass="31213">MLKKITLLYLCGLLLTSCSHLERTVDERETATKNTAIDLKDPVPEEFIPGPFHIVAVGDSLTKGVGDSKEQGGYLPYLANLLDNESGVKEVSVQNYGVKGHRTDQLIERLGKPAIREAIGEADMVTVTVGGNDMMKIIRENFLSLELSLFQSEKSAYASRVRKTIESIRSANPDVAIVLIGFYNPFFQWFSNIQEMNVIVDEWNEAGSSVVDEYPNAVFVDIDDLFLDNGESLLFDDNFHPNDRGYQLIAERVYEELGEDSIEVLGEKPYTVRKEESY</sequence>
<dbReference type="PANTHER" id="PTHR30383">
    <property type="entry name" value="THIOESTERASE 1/PROTEASE 1/LYSOPHOSPHOLIPASE L1"/>
    <property type="match status" value="1"/>
</dbReference>
<dbReference type="RefSeq" id="WP_121612104.1">
    <property type="nucleotide sequence ID" value="NZ_CP033044.1"/>
</dbReference>
<evidence type="ECO:0000313" key="2">
    <source>
        <dbReference type="EMBL" id="TCN23146.1"/>
    </source>
</evidence>
<feature type="domain" description="SGNH hydrolase-type esterase" evidence="1">
    <location>
        <begin position="56"/>
        <end position="248"/>
    </location>
</feature>
<keyword evidence="3" id="KW-1185">Reference proteome</keyword>
<dbReference type="OrthoDB" id="252349at2"/>
<dbReference type="PROSITE" id="PS51257">
    <property type="entry name" value="PROKAR_LIPOPROTEIN"/>
    <property type="match status" value="1"/>
</dbReference>
<dbReference type="InterPro" id="IPR013830">
    <property type="entry name" value="SGNH_hydro"/>
</dbReference>
<dbReference type="EMBL" id="SLVV01000009">
    <property type="protein sequence ID" value="TCN23146.1"/>
    <property type="molecule type" value="Genomic_DNA"/>
</dbReference>
<dbReference type="Gene3D" id="3.40.50.1110">
    <property type="entry name" value="SGNH hydrolase"/>
    <property type="match status" value="1"/>
</dbReference>
<dbReference type="Proteomes" id="UP000295689">
    <property type="component" value="Unassembled WGS sequence"/>
</dbReference>
<dbReference type="InterPro" id="IPR051532">
    <property type="entry name" value="Ester_Hydrolysis_Enzymes"/>
</dbReference>
<dbReference type="CDD" id="cd04506">
    <property type="entry name" value="SGNH_hydrolase_YpmR_like"/>
    <property type="match status" value="1"/>
</dbReference>
<comment type="caution">
    <text evidence="2">The sequence shown here is derived from an EMBL/GenBank/DDBJ whole genome shotgun (WGS) entry which is preliminary data.</text>
</comment>
<evidence type="ECO:0000313" key="3">
    <source>
        <dbReference type="Proteomes" id="UP000295689"/>
    </source>
</evidence>
<dbReference type="Pfam" id="PF13472">
    <property type="entry name" value="Lipase_GDSL_2"/>
    <property type="match status" value="1"/>
</dbReference>
<dbReference type="SUPFAM" id="SSF52266">
    <property type="entry name" value="SGNH hydrolase"/>
    <property type="match status" value="1"/>
</dbReference>
<proteinExistence type="predicted"/>
<dbReference type="InterPro" id="IPR036514">
    <property type="entry name" value="SGNH_hydro_sf"/>
</dbReference>
<name>A0A4R2B9D1_9BACI</name>
<dbReference type="GO" id="GO:0004622">
    <property type="term" value="F:phosphatidylcholine lysophospholipase activity"/>
    <property type="evidence" value="ECO:0007669"/>
    <property type="project" value="TreeGrafter"/>
</dbReference>
<organism evidence="2 3">
    <name type="scientific">Mesobacillus foraminis</name>
    <dbReference type="NCBI Taxonomy" id="279826"/>
    <lineage>
        <taxon>Bacteria</taxon>
        <taxon>Bacillati</taxon>
        <taxon>Bacillota</taxon>
        <taxon>Bacilli</taxon>
        <taxon>Bacillales</taxon>
        <taxon>Bacillaceae</taxon>
        <taxon>Mesobacillus</taxon>
    </lineage>
</organism>
<protein>
    <submittedName>
        <fullName evidence="2">Lysophospholipase L1-like esterase</fullName>
    </submittedName>
</protein>